<keyword evidence="4" id="KW-1185">Reference proteome</keyword>
<keyword evidence="2" id="KW-1133">Transmembrane helix</keyword>
<evidence type="ECO:0000256" key="2">
    <source>
        <dbReference type="SAM" id="Phobius"/>
    </source>
</evidence>
<feature type="transmembrane region" description="Helical" evidence="2">
    <location>
        <begin position="65"/>
        <end position="86"/>
    </location>
</feature>
<proteinExistence type="predicted"/>
<gene>
    <name evidence="3" type="ORF">CGC53_08105</name>
</gene>
<name>A0A250FE46_9FLAO</name>
<dbReference type="Proteomes" id="UP000217276">
    <property type="component" value="Chromosome"/>
</dbReference>
<organism evidence="3 4">
    <name type="scientific">Capnocytophaga leadbetteri</name>
    <dbReference type="NCBI Taxonomy" id="327575"/>
    <lineage>
        <taxon>Bacteria</taxon>
        <taxon>Pseudomonadati</taxon>
        <taxon>Bacteroidota</taxon>
        <taxon>Flavobacteriia</taxon>
        <taxon>Flavobacteriales</taxon>
        <taxon>Flavobacteriaceae</taxon>
        <taxon>Capnocytophaga</taxon>
    </lineage>
</organism>
<keyword evidence="2" id="KW-0472">Membrane</keyword>
<keyword evidence="2" id="KW-0812">Transmembrane</keyword>
<evidence type="ECO:0000313" key="3">
    <source>
        <dbReference type="EMBL" id="ATA82308.1"/>
    </source>
</evidence>
<feature type="coiled-coil region" evidence="1">
    <location>
        <begin position="126"/>
        <end position="164"/>
    </location>
</feature>
<dbReference type="EMBL" id="CP022384">
    <property type="protein sequence ID" value="ATA82308.1"/>
    <property type="molecule type" value="Genomic_DNA"/>
</dbReference>
<evidence type="ECO:0000256" key="1">
    <source>
        <dbReference type="SAM" id="Coils"/>
    </source>
</evidence>
<keyword evidence="1" id="KW-0175">Coiled coil</keyword>
<accession>A0A250FE46</accession>
<sequence length="353" mass="41644">MGQVGRVRGLRRLGGLGGLGQIFWLYMAVYGKVFVILRGGILIIRDFMSFEKTIIYFIVKFTYNNWVHILDSLIALGIGWWGYLLTIDSPIYFGKISIQKYIIISLLLLGLIIWSIVIKGKRNKKNIELEEKRNKRNVELEEKIKEKDEENAILSEKIQLLENKTQEIHNSYYEIFDIYLSSLFLKLKLNDNDRISLYKYEEEDENFLIIGRYASNPSYNKRNRNLYTKEGLIAKAWDNGEVFIIDGIPDYKETMKPKEKKKYFKHIKTICTISDETLRQITMKSRSFYMRAFNNISGIHRSSIIVIESINERAFEKDKLNIIIEEEEKRLIAFIEKMNWKLPKLSNAKKLDF</sequence>
<evidence type="ECO:0000313" key="4">
    <source>
        <dbReference type="Proteomes" id="UP000217276"/>
    </source>
</evidence>
<feature type="transmembrane region" description="Helical" evidence="2">
    <location>
        <begin position="23"/>
        <end position="44"/>
    </location>
</feature>
<reference evidence="4" key="1">
    <citation type="submission" date="2017-06" db="EMBL/GenBank/DDBJ databases">
        <title>Capnocytophaga spp. assemblies.</title>
        <authorList>
            <person name="Gulvik C.A."/>
        </authorList>
    </citation>
    <scope>NUCLEOTIDE SEQUENCE [LARGE SCALE GENOMIC DNA]</scope>
    <source>
        <strain evidence="4">H6253</strain>
    </source>
</reference>
<dbReference type="KEGG" id="clk:CGC53_08105"/>
<feature type="transmembrane region" description="Helical" evidence="2">
    <location>
        <begin position="98"/>
        <end position="118"/>
    </location>
</feature>
<dbReference type="AlphaFoldDB" id="A0A250FE46"/>
<protein>
    <submittedName>
        <fullName evidence="3">Uncharacterized protein</fullName>
    </submittedName>
</protein>